<evidence type="ECO:0000256" key="3">
    <source>
        <dbReference type="ARBA" id="ARBA00022512"/>
    </source>
</evidence>
<dbReference type="SMART" id="SM00710">
    <property type="entry name" value="PbH1"/>
    <property type="match status" value="5"/>
</dbReference>
<keyword evidence="7" id="KW-0961">Cell wall biogenesis/degradation</keyword>
<evidence type="ECO:0000313" key="11">
    <source>
        <dbReference type="EMBL" id="OAY43928.1"/>
    </source>
</evidence>
<dbReference type="Gene3D" id="2.160.20.10">
    <property type="entry name" value="Single-stranded right-handed beta-helix, Pectin lyase-like"/>
    <property type="match status" value="1"/>
</dbReference>
<proteinExistence type="inferred from homology"/>
<dbReference type="PANTHER" id="PTHR31375">
    <property type="match status" value="1"/>
</dbReference>
<feature type="active site" evidence="8">
    <location>
        <position position="305"/>
    </location>
</feature>
<dbReference type="Proteomes" id="UP000091857">
    <property type="component" value="Chromosome 8"/>
</dbReference>
<evidence type="ECO:0000256" key="9">
    <source>
        <dbReference type="RuleBase" id="RU361169"/>
    </source>
</evidence>
<sequence length="474" mass="51375">MALSLIFLLVFALSLCSFFTSIEGRFHGLTKQKYLHIVSKISLPPSPVPALAPVPAPAPQAASPSYIASSPSPEPSSVRVFDVLSFGAVGDGASDDTQAFKMAWDAACQTEFSVLLAPVGYSFMILPTIFTGPCKNGLVFQIDGTILPPDGPESWPTKTSKRQWLVFYRINEMSMQGGGVIDGKGEKWWNLPCKPHKGTHGTSLGPCDSPVAIRFFMSSNLRVQGLRVKNSPQFHFRFDNCQNVHVEMLSIIAPASSPNTDGIHIESTNNVQIYNSIVSNGDDCISIGAGCYNVKIRNITCGPSHGISIGSLGVHNTRACVSNITVTDSVIKNSDNGVRIKTWQGGYGCVSKVTFNNIHMDTVRNPIIIDQFYCLSKNCTNQTTAVYISDISYTNIKGTYDVRSPPLHLACSDSVPCSNLILSDIELLPAKGQFMADPFCWNAFGATQTVTIPPVLCLSEGIPRFVDQTMVDQC</sequence>
<dbReference type="FunFam" id="2.160.20.10:FF:000012">
    <property type="entry name" value="Polygalacturonase At1g48100 family"/>
    <property type="match status" value="1"/>
</dbReference>
<keyword evidence="12" id="KW-1185">Reference proteome</keyword>
<evidence type="ECO:0000256" key="4">
    <source>
        <dbReference type="ARBA" id="ARBA00022525"/>
    </source>
</evidence>
<name>A0A2C9VHK6_MANES</name>
<evidence type="ECO:0000256" key="8">
    <source>
        <dbReference type="PROSITE-ProRule" id="PRU10052"/>
    </source>
</evidence>
<keyword evidence="4" id="KW-0964">Secreted</keyword>
<dbReference type="OrthoDB" id="187139at2759"/>
<comment type="similarity">
    <text evidence="2 9">Belongs to the glycosyl hydrolase 28 family.</text>
</comment>
<evidence type="ECO:0000256" key="7">
    <source>
        <dbReference type="ARBA" id="ARBA00023316"/>
    </source>
</evidence>
<organism evidence="11 12">
    <name type="scientific">Manihot esculenta</name>
    <name type="common">Cassava</name>
    <name type="synonym">Jatropha manihot</name>
    <dbReference type="NCBI Taxonomy" id="3983"/>
    <lineage>
        <taxon>Eukaryota</taxon>
        <taxon>Viridiplantae</taxon>
        <taxon>Streptophyta</taxon>
        <taxon>Embryophyta</taxon>
        <taxon>Tracheophyta</taxon>
        <taxon>Spermatophyta</taxon>
        <taxon>Magnoliopsida</taxon>
        <taxon>eudicotyledons</taxon>
        <taxon>Gunneridae</taxon>
        <taxon>Pentapetalae</taxon>
        <taxon>rosids</taxon>
        <taxon>fabids</taxon>
        <taxon>Malpighiales</taxon>
        <taxon>Euphorbiaceae</taxon>
        <taxon>Crotonoideae</taxon>
        <taxon>Manihoteae</taxon>
        <taxon>Manihot</taxon>
    </lineage>
</organism>
<dbReference type="GO" id="GO:0004650">
    <property type="term" value="F:polygalacturonase activity"/>
    <property type="evidence" value="ECO:0007669"/>
    <property type="project" value="InterPro"/>
</dbReference>
<comment type="caution">
    <text evidence="11">The sequence shown here is derived from an EMBL/GenBank/DDBJ whole genome shotgun (WGS) entry which is preliminary data.</text>
</comment>
<dbReference type="InterPro" id="IPR000743">
    <property type="entry name" value="Glyco_hydro_28"/>
</dbReference>
<evidence type="ECO:0000256" key="6">
    <source>
        <dbReference type="ARBA" id="ARBA00023295"/>
    </source>
</evidence>
<keyword evidence="6 9" id="KW-0326">Glycosidase</keyword>
<dbReference type="PROSITE" id="PS00502">
    <property type="entry name" value="POLYGALACTURONASE"/>
    <property type="match status" value="1"/>
</dbReference>
<keyword evidence="3" id="KW-0134">Cell wall</keyword>
<dbReference type="OMA" id="DSPVWHN"/>
<evidence type="ECO:0000313" key="12">
    <source>
        <dbReference type="Proteomes" id="UP000091857"/>
    </source>
</evidence>
<gene>
    <name evidence="11" type="ORF">MANES_08G108800v8</name>
</gene>
<keyword evidence="5 9" id="KW-0378">Hydrolase</keyword>
<reference evidence="12" key="1">
    <citation type="journal article" date="2016" name="Nat. Biotechnol.">
        <title>Sequencing wild and cultivated cassava and related species reveals extensive interspecific hybridization and genetic diversity.</title>
        <authorList>
            <person name="Bredeson J.V."/>
            <person name="Lyons J.B."/>
            <person name="Prochnik S.E."/>
            <person name="Wu G.A."/>
            <person name="Ha C.M."/>
            <person name="Edsinger-Gonzales E."/>
            <person name="Grimwood J."/>
            <person name="Schmutz J."/>
            <person name="Rabbi I.Y."/>
            <person name="Egesi C."/>
            <person name="Nauluvula P."/>
            <person name="Lebot V."/>
            <person name="Ndunguru J."/>
            <person name="Mkamilo G."/>
            <person name="Bart R.S."/>
            <person name="Setter T.L."/>
            <person name="Gleadow R.M."/>
            <person name="Kulakow P."/>
            <person name="Ferguson M.E."/>
            <person name="Rounsley S."/>
            <person name="Rokhsar D.S."/>
        </authorList>
    </citation>
    <scope>NUCLEOTIDE SEQUENCE [LARGE SCALE GENOMIC DNA]</scope>
    <source>
        <strain evidence="12">cv. AM560-2</strain>
    </source>
</reference>
<evidence type="ECO:0000256" key="2">
    <source>
        <dbReference type="ARBA" id="ARBA00008834"/>
    </source>
</evidence>
<evidence type="ECO:0000256" key="5">
    <source>
        <dbReference type="ARBA" id="ARBA00022801"/>
    </source>
</evidence>
<dbReference type="GO" id="GO:0005975">
    <property type="term" value="P:carbohydrate metabolic process"/>
    <property type="evidence" value="ECO:0007669"/>
    <property type="project" value="InterPro"/>
</dbReference>
<dbReference type="Pfam" id="PF00295">
    <property type="entry name" value="Glyco_hydro_28"/>
    <property type="match status" value="1"/>
</dbReference>
<dbReference type="GO" id="GO:0071555">
    <property type="term" value="P:cell wall organization"/>
    <property type="evidence" value="ECO:0007669"/>
    <property type="project" value="UniProtKB-KW"/>
</dbReference>
<evidence type="ECO:0000256" key="1">
    <source>
        <dbReference type="ARBA" id="ARBA00004191"/>
    </source>
</evidence>
<dbReference type="InterPro" id="IPR011050">
    <property type="entry name" value="Pectin_lyase_fold/virulence"/>
</dbReference>
<dbReference type="SUPFAM" id="SSF51126">
    <property type="entry name" value="Pectin lyase-like"/>
    <property type="match status" value="1"/>
</dbReference>
<comment type="subcellular location">
    <subcellularLocation>
        <location evidence="1">Secreted</location>
        <location evidence="1">Cell wall</location>
    </subcellularLocation>
</comment>
<dbReference type="Gramene" id="Manes.08G108800.1.v8.1">
    <property type="protein sequence ID" value="Manes.08G108800.1.v8.1.CDS"/>
    <property type="gene ID" value="Manes.08G108800.v8.1"/>
</dbReference>
<feature type="signal peptide" evidence="10">
    <location>
        <begin position="1"/>
        <end position="24"/>
    </location>
</feature>
<evidence type="ECO:0008006" key="13">
    <source>
        <dbReference type="Google" id="ProtNLM"/>
    </source>
</evidence>
<dbReference type="AlphaFoldDB" id="A0A2C9VHK6"/>
<dbReference type="InterPro" id="IPR006626">
    <property type="entry name" value="PbH1"/>
</dbReference>
<accession>A0A2C9VHK6</accession>
<evidence type="ECO:0000256" key="10">
    <source>
        <dbReference type="SAM" id="SignalP"/>
    </source>
</evidence>
<dbReference type="InterPro" id="IPR012334">
    <property type="entry name" value="Pectin_lyas_fold"/>
</dbReference>
<dbReference type="EMBL" id="CM004394">
    <property type="protein sequence ID" value="OAY43928.1"/>
    <property type="molecule type" value="Genomic_DNA"/>
</dbReference>
<protein>
    <recommendedName>
        <fullName evidence="13">Polygalacturonase</fullName>
    </recommendedName>
</protein>
<keyword evidence="10" id="KW-0732">Signal</keyword>
<feature type="chain" id="PRO_5012316256" description="Polygalacturonase" evidence="10">
    <location>
        <begin position="25"/>
        <end position="474"/>
    </location>
</feature>